<organism evidence="1 2">
    <name type="scientific">Polyangium fumosum</name>
    <dbReference type="NCBI Taxonomy" id="889272"/>
    <lineage>
        <taxon>Bacteria</taxon>
        <taxon>Pseudomonadati</taxon>
        <taxon>Myxococcota</taxon>
        <taxon>Polyangia</taxon>
        <taxon>Polyangiales</taxon>
        <taxon>Polyangiaceae</taxon>
        <taxon>Polyangium</taxon>
    </lineage>
</organism>
<evidence type="ECO:0000313" key="1">
    <source>
        <dbReference type="EMBL" id="TKD11884.1"/>
    </source>
</evidence>
<protein>
    <submittedName>
        <fullName evidence="1">Uncharacterized protein</fullName>
    </submittedName>
</protein>
<name>A0A4U1JH36_9BACT</name>
<comment type="caution">
    <text evidence="1">The sequence shown here is derived from an EMBL/GenBank/DDBJ whole genome shotgun (WGS) entry which is preliminary data.</text>
</comment>
<proteinExistence type="predicted"/>
<evidence type="ECO:0000313" key="2">
    <source>
        <dbReference type="Proteomes" id="UP000309215"/>
    </source>
</evidence>
<dbReference type="AlphaFoldDB" id="A0A4U1JH36"/>
<dbReference type="OrthoDB" id="5498617at2"/>
<dbReference type="RefSeq" id="WP_136928158.1">
    <property type="nucleotide sequence ID" value="NZ_SSMQ01000005.1"/>
</dbReference>
<gene>
    <name evidence="1" type="ORF">E8A74_07070</name>
</gene>
<sequence>MSRVDGLWRLFGGEVLMSLRNGVRSGAFVVSMVLAGLFSAASGLLPGCNVIVAEPIQTSSDVGNPCVPFVELDARFAGSKVTERSIVTNDFQQCETGICLINNFQGRTSCPLGQPEPTPCTGPLDASCGPDQSCVESGVVPIPCDPQAADGGASQCANYGGACNAERRSCACAADDHCPQGTTCDVGTKECKKYVCHVPGSCQSEDASVAENEGKSCCVPGSDAPVSRAVCGQCRPRPPEKAVYCSCRCGPADGAPDEGNYCNCPDDFECKELVPYVGLGDTAGKYCIKKGTASDGTCGVVDGYFDPAACKGVGFP</sequence>
<dbReference type="Proteomes" id="UP000309215">
    <property type="component" value="Unassembled WGS sequence"/>
</dbReference>
<accession>A0A4U1JH36</accession>
<dbReference type="EMBL" id="SSMQ01000005">
    <property type="protein sequence ID" value="TKD11884.1"/>
    <property type="molecule type" value="Genomic_DNA"/>
</dbReference>
<keyword evidence="2" id="KW-1185">Reference proteome</keyword>
<reference evidence="1 2" key="1">
    <citation type="submission" date="2019-04" db="EMBL/GenBank/DDBJ databases">
        <authorList>
            <person name="Li Y."/>
            <person name="Wang J."/>
        </authorList>
    </citation>
    <scope>NUCLEOTIDE SEQUENCE [LARGE SCALE GENOMIC DNA]</scope>
    <source>
        <strain evidence="1 2">DSM 14668</strain>
    </source>
</reference>